<feature type="compositionally biased region" description="Low complexity" evidence="1">
    <location>
        <begin position="102"/>
        <end position="139"/>
    </location>
</feature>
<evidence type="ECO:0000256" key="1">
    <source>
        <dbReference type="SAM" id="MobiDB-lite"/>
    </source>
</evidence>
<proteinExistence type="predicted"/>
<sequence length="225" mass="23845">MAPTISAASKAVAASALPRKKVLGECNSDLPQEQLHHHLIPSSPGEIAHNKPRCALRCLRLSLDRAPTPPVAAPVASSHGTRHSFSSAPPPRCARTPSRACVSITSTSSTCRCSTPTSRVTAARGSRSPSRPSAPRSVRLTASSSACPSTITPSQLASTFTLHRPPLLALSSCRVSWAIASALRIAMDKVLGVNLCLDPLFLQTAIPRTMFHHSPIQLRNLFLSP</sequence>
<reference evidence="2" key="1">
    <citation type="submission" date="2014-09" db="EMBL/GenBank/DDBJ databases">
        <authorList>
            <person name="Magalhaes I.L.F."/>
            <person name="Oliveira U."/>
            <person name="Santos F.R."/>
            <person name="Vidigal T.H.D.A."/>
            <person name="Brescovit A.D."/>
            <person name="Santos A.J."/>
        </authorList>
    </citation>
    <scope>NUCLEOTIDE SEQUENCE</scope>
    <source>
        <tissue evidence="2">Shoot tissue taken approximately 20 cm above the soil surface</tissue>
    </source>
</reference>
<dbReference type="AlphaFoldDB" id="A0A0A9HH75"/>
<reference evidence="2" key="2">
    <citation type="journal article" date="2015" name="Data Brief">
        <title>Shoot transcriptome of the giant reed, Arundo donax.</title>
        <authorList>
            <person name="Barrero R.A."/>
            <person name="Guerrero F.D."/>
            <person name="Moolhuijzen P."/>
            <person name="Goolsby J.A."/>
            <person name="Tidwell J."/>
            <person name="Bellgard S.E."/>
            <person name="Bellgard M.I."/>
        </authorList>
    </citation>
    <scope>NUCLEOTIDE SEQUENCE</scope>
    <source>
        <tissue evidence="2">Shoot tissue taken approximately 20 cm above the soil surface</tissue>
    </source>
</reference>
<feature type="region of interest" description="Disordered" evidence="1">
    <location>
        <begin position="69"/>
        <end position="139"/>
    </location>
</feature>
<name>A0A0A9HH75_ARUDO</name>
<dbReference type="EMBL" id="GBRH01163690">
    <property type="protein sequence ID" value="JAE34206.1"/>
    <property type="molecule type" value="Transcribed_RNA"/>
</dbReference>
<evidence type="ECO:0000313" key="2">
    <source>
        <dbReference type="EMBL" id="JAE34206.1"/>
    </source>
</evidence>
<protein>
    <submittedName>
        <fullName evidence="2">Uncharacterized protein</fullName>
    </submittedName>
</protein>
<organism evidence="2">
    <name type="scientific">Arundo donax</name>
    <name type="common">Giant reed</name>
    <name type="synonym">Donax arundinaceus</name>
    <dbReference type="NCBI Taxonomy" id="35708"/>
    <lineage>
        <taxon>Eukaryota</taxon>
        <taxon>Viridiplantae</taxon>
        <taxon>Streptophyta</taxon>
        <taxon>Embryophyta</taxon>
        <taxon>Tracheophyta</taxon>
        <taxon>Spermatophyta</taxon>
        <taxon>Magnoliopsida</taxon>
        <taxon>Liliopsida</taxon>
        <taxon>Poales</taxon>
        <taxon>Poaceae</taxon>
        <taxon>PACMAD clade</taxon>
        <taxon>Arundinoideae</taxon>
        <taxon>Arundineae</taxon>
        <taxon>Arundo</taxon>
    </lineage>
</organism>
<accession>A0A0A9HH75</accession>